<comment type="caution">
    <text evidence="2">The sequence shown here is derived from an EMBL/GenBank/DDBJ whole genome shotgun (WGS) entry which is preliminary data.</text>
</comment>
<accession>A0A7X6DT97</accession>
<evidence type="ECO:0000313" key="3">
    <source>
        <dbReference type="Proteomes" id="UP000534783"/>
    </source>
</evidence>
<feature type="domain" description="Metanogen output" evidence="1">
    <location>
        <begin position="29"/>
        <end position="159"/>
    </location>
</feature>
<name>A0A7X6DT97_9BACT</name>
<evidence type="ECO:0000313" key="2">
    <source>
        <dbReference type="EMBL" id="NKE73003.1"/>
    </source>
</evidence>
<reference evidence="2 3" key="1">
    <citation type="journal article" date="2020" name="Nature">
        <title>Bacterial chemolithoautotrophy via manganese oxidation.</title>
        <authorList>
            <person name="Yu H."/>
            <person name="Leadbetter J.R."/>
        </authorList>
    </citation>
    <scope>NUCLEOTIDE SEQUENCE [LARGE SCALE GENOMIC DNA]</scope>
    <source>
        <strain evidence="2 3">Mn-1</strain>
    </source>
</reference>
<proteinExistence type="predicted"/>
<dbReference type="Pfam" id="PF18546">
    <property type="entry name" value="MetOD1"/>
    <property type="match status" value="1"/>
</dbReference>
<dbReference type="RefSeq" id="WP_168062952.1">
    <property type="nucleotide sequence ID" value="NZ_VTOW01000005.1"/>
</dbReference>
<keyword evidence="3" id="KW-1185">Reference proteome</keyword>
<dbReference type="EMBL" id="VTOW01000005">
    <property type="protein sequence ID" value="NKE73003.1"/>
    <property type="molecule type" value="Genomic_DNA"/>
</dbReference>
<gene>
    <name evidence="2" type="ORF">MNODULE_19810</name>
</gene>
<organism evidence="2 3">
    <name type="scientific">Candidatus Manganitrophus noduliformans</name>
    <dbReference type="NCBI Taxonomy" id="2606439"/>
    <lineage>
        <taxon>Bacteria</taxon>
        <taxon>Pseudomonadati</taxon>
        <taxon>Nitrospirota</taxon>
        <taxon>Nitrospiria</taxon>
        <taxon>Candidatus Troglogloeales</taxon>
        <taxon>Candidatus Manganitrophaceae</taxon>
        <taxon>Candidatus Manganitrophus</taxon>
    </lineage>
</organism>
<dbReference type="InterPro" id="IPR041359">
    <property type="entry name" value="MetOD1"/>
</dbReference>
<protein>
    <submittedName>
        <fullName evidence="2">Transcriptional regulator</fullName>
    </submittedName>
</protein>
<evidence type="ECO:0000259" key="1">
    <source>
        <dbReference type="Pfam" id="PF18546"/>
    </source>
</evidence>
<dbReference type="AlphaFoldDB" id="A0A7X6DT97"/>
<sequence length="182" mass="20159">MEREKTVSSLSADLDIPLERDIFLRTLVRELSGNLQEIIGIDEASGFVSLVGQNMGMAIDQDYKKALGVSQLTREQVADVLVDLKRRIKGDFYIIEQDEEKIVLGNRACPFGDKVIDRPAMCMMTSNVFGSIAAENLGYAKVELQKMIALGDPGCLVVVHLKQTPASDACRGREYFKGDRSE</sequence>
<dbReference type="Proteomes" id="UP000534783">
    <property type="component" value="Unassembled WGS sequence"/>
</dbReference>